<comment type="caution">
    <text evidence="5">Lacks conserved residue(s) required for the propagation of feature annotation.</text>
</comment>
<evidence type="ECO:0000313" key="6">
    <source>
        <dbReference type="EMBL" id="HGT38211.1"/>
    </source>
</evidence>
<feature type="transmembrane region" description="Helical" evidence="5">
    <location>
        <begin position="194"/>
        <end position="218"/>
    </location>
</feature>
<comment type="subcellular location">
    <subcellularLocation>
        <location evidence="5">Cell membrane</location>
        <topology evidence="5">Multi-pass membrane protein</topology>
    </subcellularLocation>
    <subcellularLocation>
        <location evidence="1">Membrane</location>
        <topology evidence="1">Multi-pass membrane protein</topology>
    </subcellularLocation>
</comment>
<accession>A0A7C4LNP5</accession>
<dbReference type="PANTHER" id="PTHR30371">
    <property type="entry name" value="SEC-INDEPENDENT PROTEIN TRANSLOCASE PROTEIN TATC"/>
    <property type="match status" value="1"/>
</dbReference>
<dbReference type="GO" id="GO:0043953">
    <property type="term" value="P:protein transport by the Tat complex"/>
    <property type="evidence" value="ECO:0007669"/>
    <property type="project" value="UniProtKB-UniRule"/>
</dbReference>
<comment type="subunit">
    <text evidence="5">Forms a complex with TatA.</text>
</comment>
<evidence type="ECO:0000256" key="2">
    <source>
        <dbReference type="ARBA" id="ARBA00022692"/>
    </source>
</evidence>
<feature type="transmembrane region" description="Helical" evidence="5">
    <location>
        <begin position="273"/>
        <end position="293"/>
    </location>
</feature>
<feature type="transmembrane region" description="Helical" evidence="5">
    <location>
        <begin position="28"/>
        <end position="46"/>
    </location>
</feature>
<keyword evidence="5" id="KW-1003">Cell membrane</keyword>
<feature type="transmembrane region" description="Helical" evidence="5">
    <location>
        <begin position="225"/>
        <end position="248"/>
    </location>
</feature>
<dbReference type="Pfam" id="PF00902">
    <property type="entry name" value="TatC"/>
    <property type="match status" value="1"/>
</dbReference>
<evidence type="ECO:0000256" key="3">
    <source>
        <dbReference type="ARBA" id="ARBA00022989"/>
    </source>
</evidence>
<keyword evidence="5" id="KW-0813">Transport</keyword>
<evidence type="ECO:0000256" key="1">
    <source>
        <dbReference type="ARBA" id="ARBA00004141"/>
    </source>
</evidence>
<dbReference type="AlphaFoldDB" id="A0A7C4LNP5"/>
<protein>
    <recommendedName>
        <fullName evidence="5">Sec-independent protein translocase protein TatC</fullName>
    </recommendedName>
</protein>
<keyword evidence="5" id="KW-0811">Translocation</keyword>
<keyword evidence="2 5" id="KW-0812">Transmembrane</keyword>
<evidence type="ECO:0000256" key="5">
    <source>
        <dbReference type="HAMAP-Rule" id="MF_00902"/>
    </source>
</evidence>
<comment type="function">
    <text evidence="5">Part of the twin-arginine translocation (Tat) system that transports large folded proteins containing a characteristic twin-arginine motif in their signal peptide across membranes.</text>
</comment>
<dbReference type="GO" id="GO:0009977">
    <property type="term" value="F:proton motive force dependent protein transmembrane transporter activity"/>
    <property type="evidence" value="ECO:0007669"/>
    <property type="project" value="TreeGrafter"/>
</dbReference>
<dbReference type="GO" id="GO:0033281">
    <property type="term" value="C:TAT protein transport complex"/>
    <property type="evidence" value="ECO:0007669"/>
    <property type="project" value="UniProtKB-UniRule"/>
</dbReference>
<comment type="caution">
    <text evidence="6">The sequence shown here is derived from an EMBL/GenBank/DDBJ whole genome shotgun (WGS) entry which is preliminary data.</text>
</comment>
<dbReference type="GO" id="GO:0065002">
    <property type="term" value="P:intracellular protein transmembrane transport"/>
    <property type="evidence" value="ECO:0007669"/>
    <property type="project" value="TreeGrafter"/>
</dbReference>
<keyword evidence="3 5" id="KW-1133">Transmembrane helix</keyword>
<dbReference type="EMBL" id="DSVQ01000006">
    <property type="protein sequence ID" value="HGT38211.1"/>
    <property type="molecule type" value="Genomic_DNA"/>
</dbReference>
<evidence type="ECO:0000256" key="4">
    <source>
        <dbReference type="ARBA" id="ARBA00023136"/>
    </source>
</evidence>
<name>A0A7C4LNP5_9PLAN</name>
<feature type="transmembrane region" description="Helical" evidence="5">
    <location>
        <begin position="336"/>
        <end position="355"/>
    </location>
</feature>
<dbReference type="NCBIfam" id="TIGR00945">
    <property type="entry name" value="tatC"/>
    <property type="match status" value="1"/>
</dbReference>
<gene>
    <name evidence="5 6" type="primary">tatC</name>
    <name evidence="6" type="ORF">ENS64_02940</name>
</gene>
<proteinExistence type="inferred from homology"/>
<dbReference type="HAMAP" id="MF_00902">
    <property type="entry name" value="TatC"/>
    <property type="match status" value="1"/>
</dbReference>
<comment type="similarity">
    <text evidence="5">Belongs to the TatC family.</text>
</comment>
<organism evidence="6">
    <name type="scientific">Schlesneria paludicola</name>
    <dbReference type="NCBI Taxonomy" id="360056"/>
    <lineage>
        <taxon>Bacteria</taxon>
        <taxon>Pseudomonadati</taxon>
        <taxon>Planctomycetota</taxon>
        <taxon>Planctomycetia</taxon>
        <taxon>Planctomycetales</taxon>
        <taxon>Planctomycetaceae</taxon>
        <taxon>Schlesneria</taxon>
    </lineage>
</organism>
<reference evidence="6" key="1">
    <citation type="journal article" date="2020" name="mSystems">
        <title>Genome- and Community-Level Interaction Insights into Carbon Utilization and Element Cycling Functions of Hydrothermarchaeota in Hydrothermal Sediment.</title>
        <authorList>
            <person name="Zhou Z."/>
            <person name="Liu Y."/>
            <person name="Xu W."/>
            <person name="Pan J."/>
            <person name="Luo Z.H."/>
            <person name="Li M."/>
        </authorList>
    </citation>
    <scope>NUCLEOTIDE SEQUENCE [LARGE SCALE GENOMIC DNA]</scope>
    <source>
        <strain evidence="6">SpSt-508</strain>
    </source>
</reference>
<keyword evidence="5" id="KW-0653">Protein transport</keyword>
<dbReference type="InterPro" id="IPR002033">
    <property type="entry name" value="TatC"/>
</dbReference>
<sequence length="367" mass="41745">MAKAKKKDLFDDSVMTFGEHLEVLRLHLIRALLGLAVAMVFTMIFGESIIRLIRQPIDDALDRYSVVIKRQVTVQDDVEGFDFWGSVSGFFRHQFLPSSTPTEAEVQEERRKQTAAELQRVVTIELSAFELLHQLHEAAPHEFGEPPASLKDRMLKLDAASDDFAGLRRAVKRIDDPITLNVQEAFMTYIKVSLISGLVVASPWIFYQLWLFVAAGLYPHERKYVYTYLPISVGLFLSGVIFCFYGVFPTVLDFLLGFNIRMGITAQIRISEWINFAVMMPLLFGISFQLPLVMLFLQKISIFQVSDYRQRRRLAILAIAFLAMILTPTPDPMSMLLMMLPMMGLYELGIVLCVVTREKGELTTEAA</sequence>
<keyword evidence="4 5" id="KW-0472">Membrane</keyword>
<dbReference type="PANTHER" id="PTHR30371:SF0">
    <property type="entry name" value="SEC-INDEPENDENT PROTEIN TRANSLOCASE PROTEIN TATC, CHLOROPLASTIC-RELATED"/>
    <property type="match status" value="1"/>
</dbReference>